<protein>
    <submittedName>
        <fullName evidence="2">Uncharacterized protein</fullName>
    </submittedName>
</protein>
<dbReference type="EMBL" id="UEGW01000001">
    <property type="protein sequence ID" value="SRX93602.1"/>
    <property type="molecule type" value="Genomic_DNA"/>
</dbReference>
<proteinExistence type="predicted"/>
<keyword evidence="1" id="KW-0175">Coiled coil</keyword>
<name>A0A375YXP3_MYCSH</name>
<feature type="coiled-coil region" evidence="1">
    <location>
        <begin position="20"/>
        <end position="89"/>
    </location>
</feature>
<gene>
    <name evidence="2" type="ORF">MSP7336_01841</name>
</gene>
<evidence type="ECO:0000313" key="3">
    <source>
        <dbReference type="Proteomes" id="UP000252015"/>
    </source>
</evidence>
<dbReference type="RefSeq" id="WP_113963576.1">
    <property type="nucleotide sequence ID" value="NZ_UEGW01000001.1"/>
</dbReference>
<dbReference type="Proteomes" id="UP000252015">
    <property type="component" value="Unassembled WGS sequence"/>
</dbReference>
<organism evidence="2 3">
    <name type="scientific">Mycobacterium shimoidei</name>
    <dbReference type="NCBI Taxonomy" id="29313"/>
    <lineage>
        <taxon>Bacteria</taxon>
        <taxon>Bacillati</taxon>
        <taxon>Actinomycetota</taxon>
        <taxon>Actinomycetes</taxon>
        <taxon>Mycobacteriales</taxon>
        <taxon>Mycobacteriaceae</taxon>
        <taxon>Mycobacterium</taxon>
    </lineage>
</organism>
<accession>A0A375YXP3</accession>
<evidence type="ECO:0000313" key="2">
    <source>
        <dbReference type="EMBL" id="SRX93602.1"/>
    </source>
</evidence>
<sequence>MSAPTPVGEWFDPAAYQPTIASDCRDIDALQARVAELERERDELRRKRDEQLVLRVAAEDAARTAQKRLADATAAIANLKSRLAVFDRRGW</sequence>
<dbReference type="AlphaFoldDB" id="A0A375YXP3"/>
<keyword evidence="3" id="KW-1185">Reference proteome</keyword>
<evidence type="ECO:0000256" key="1">
    <source>
        <dbReference type="SAM" id="Coils"/>
    </source>
</evidence>
<reference evidence="2 3" key="1">
    <citation type="submission" date="2018-05" db="EMBL/GenBank/DDBJ databases">
        <authorList>
            <consortium name="IHU Genomes"/>
        </authorList>
    </citation>
    <scope>NUCLEOTIDE SEQUENCE [LARGE SCALE GENOMIC DNA]</scope>
    <source>
        <strain evidence="2 3">P7336</strain>
    </source>
</reference>